<feature type="chain" id="PRO_5021833749" description="C-type lectin domain-containing protein" evidence="3">
    <location>
        <begin position="17"/>
        <end position="163"/>
    </location>
</feature>
<organism evidence="5 6">
    <name type="scientific">Danionella cerebrum</name>
    <dbReference type="NCBI Taxonomy" id="2873325"/>
    <lineage>
        <taxon>Eukaryota</taxon>
        <taxon>Metazoa</taxon>
        <taxon>Chordata</taxon>
        <taxon>Craniata</taxon>
        <taxon>Vertebrata</taxon>
        <taxon>Euteleostomi</taxon>
        <taxon>Actinopterygii</taxon>
        <taxon>Neopterygii</taxon>
        <taxon>Teleostei</taxon>
        <taxon>Ostariophysi</taxon>
        <taxon>Cypriniformes</taxon>
        <taxon>Danionidae</taxon>
        <taxon>Danioninae</taxon>
        <taxon>Danionella</taxon>
    </lineage>
</organism>
<dbReference type="FunFam" id="3.10.100.10:FF:000010">
    <property type="entry name" value="C-type lectin domain family 3 member A"/>
    <property type="match status" value="1"/>
</dbReference>
<dbReference type="AlphaFoldDB" id="A0A553MKL4"/>
<dbReference type="InterPro" id="IPR051663">
    <property type="entry name" value="CLec_Tetranectin-domain"/>
</dbReference>
<dbReference type="PANTHER" id="PTHR22799:SF3">
    <property type="entry name" value="TETRANECTIN"/>
    <property type="match status" value="1"/>
</dbReference>
<gene>
    <name evidence="5" type="ORF">DNTS_017017</name>
</gene>
<reference evidence="5 6" key="1">
    <citation type="journal article" date="2019" name="Sci. Data">
        <title>Hybrid genome assembly and annotation of Danionella translucida.</title>
        <authorList>
            <person name="Kadobianskyi M."/>
            <person name="Schulze L."/>
            <person name="Schuelke M."/>
            <person name="Judkewitz B."/>
        </authorList>
    </citation>
    <scope>NUCLEOTIDE SEQUENCE [LARGE SCALE GENOMIC DNA]</scope>
    <source>
        <strain evidence="5 6">Bolton</strain>
    </source>
</reference>
<evidence type="ECO:0000256" key="2">
    <source>
        <dbReference type="ARBA" id="ARBA00023157"/>
    </source>
</evidence>
<dbReference type="STRING" id="623744.A0A553MKL4"/>
<protein>
    <recommendedName>
        <fullName evidence="4">C-type lectin domain-containing protein</fullName>
    </recommendedName>
</protein>
<dbReference type="InterPro" id="IPR016187">
    <property type="entry name" value="CTDL_fold"/>
</dbReference>
<evidence type="ECO:0000256" key="1">
    <source>
        <dbReference type="ARBA" id="ARBA00022734"/>
    </source>
</evidence>
<sequence length="163" mass="18228">MNALQFLLCVVCVVQCSEEQSDSKGKSGKRVCLKGTKIPGKCFLADGLKKSFHRANDDCIAKGGTLSTPVSPEENQQLYRYVQDSIDPDARVWLGVNDIMKEGEWSDQMGTEIRFKNWESEVTHQPDGGRRENCVILSSSANGKWFDEDCRGERASVCQFNIV</sequence>
<dbReference type="SMART" id="SM00034">
    <property type="entry name" value="CLECT"/>
    <property type="match status" value="1"/>
</dbReference>
<dbReference type="PROSITE" id="PS50041">
    <property type="entry name" value="C_TYPE_LECTIN_2"/>
    <property type="match status" value="1"/>
</dbReference>
<keyword evidence="2" id="KW-1015">Disulfide bond</keyword>
<feature type="domain" description="C-type lectin" evidence="4">
    <location>
        <begin position="38"/>
        <end position="159"/>
    </location>
</feature>
<keyword evidence="6" id="KW-1185">Reference proteome</keyword>
<dbReference type="SUPFAM" id="SSF56436">
    <property type="entry name" value="C-type lectin-like"/>
    <property type="match status" value="1"/>
</dbReference>
<dbReference type="InterPro" id="IPR001304">
    <property type="entry name" value="C-type_lectin-like"/>
</dbReference>
<evidence type="ECO:0000259" key="4">
    <source>
        <dbReference type="PROSITE" id="PS50041"/>
    </source>
</evidence>
<dbReference type="Gene3D" id="3.10.100.10">
    <property type="entry name" value="Mannose-Binding Protein A, subunit A"/>
    <property type="match status" value="1"/>
</dbReference>
<dbReference type="Pfam" id="PF00059">
    <property type="entry name" value="Lectin_C"/>
    <property type="match status" value="1"/>
</dbReference>
<dbReference type="GO" id="GO:0005615">
    <property type="term" value="C:extracellular space"/>
    <property type="evidence" value="ECO:0007669"/>
    <property type="project" value="TreeGrafter"/>
</dbReference>
<dbReference type="PROSITE" id="PS00615">
    <property type="entry name" value="C_TYPE_LECTIN_1"/>
    <property type="match status" value="1"/>
</dbReference>
<name>A0A553MKL4_9TELE</name>
<dbReference type="EMBL" id="SRMA01027459">
    <property type="protein sequence ID" value="TRY53728.1"/>
    <property type="molecule type" value="Genomic_DNA"/>
</dbReference>
<evidence type="ECO:0000313" key="6">
    <source>
        <dbReference type="Proteomes" id="UP000316079"/>
    </source>
</evidence>
<dbReference type="CDD" id="cd03596">
    <property type="entry name" value="CLECT_tetranectin_like"/>
    <property type="match status" value="1"/>
</dbReference>
<evidence type="ECO:0000256" key="3">
    <source>
        <dbReference type="SAM" id="SignalP"/>
    </source>
</evidence>
<dbReference type="GO" id="GO:0030282">
    <property type="term" value="P:bone mineralization"/>
    <property type="evidence" value="ECO:0007669"/>
    <property type="project" value="TreeGrafter"/>
</dbReference>
<keyword evidence="3" id="KW-0732">Signal</keyword>
<dbReference type="Proteomes" id="UP000316079">
    <property type="component" value="Unassembled WGS sequence"/>
</dbReference>
<feature type="signal peptide" evidence="3">
    <location>
        <begin position="1"/>
        <end position="16"/>
    </location>
</feature>
<evidence type="ECO:0000313" key="5">
    <source>
        <dbReference type="EMBL" id="TRY53728.1"/>
    </source>
</evidence>
<dbReference type="InterPro" id="IPR018378">
    <property type="entry name" value="C-type_lectin_CS"/>
</dbReference>
<comment type="caution">
    <text evidence="5">The sequence shown here is derived from an EMBL/GenBank/DDBJ whole genome shotgun (WGS) entry which is preliminary data.</text>
</comment>
<dbReference type="PANTHER" id="PTHR22799">
    <property type="entry name" value="TETRANECTIN-RELATED"/>
    <property type="match status" value="1"/>
</dbReference>
<dbReference type="OrthoDB" id="6366227at2759"/>
<keyword evidence="1" id="KW-0430">Lectin</keyword>
<dbReference type="InterPro" id="IPR016186">
    <property type="entry name" value="C-type_lectin-like/link_sf"/>
</dbReference>
<accession>A0A553MKL4</accession>
<dbReference type="GO" id="GO:0030246">
    <property type="term" value="F:carbohydrate binding"/>
    <property type="evidence" value="ECO:0007669"/>
    <property type="project" value="UniProtKB-KW"/>
</dbReference>
<proteinExistence type="predicted"/>